<dbReference type="EMBL" id="JACRWE010000014">
    <property type="protein sequence ID" value="MBC5998332.1"/>
    <property type="molecule type" value="Genomic_DNA"/>
</dbReference>
<gene>
    <name evidence="1" type="ORF">H8923_16400</name>
</gene>
<sequence length="108" mass="12218">MGMKLPFPKWLANTPIKVWYEGTNQDGDYIEEKVFDGKCIYTNKSRQIMNAERQLITLSGKVVIEGDICPSKPFEGYVLINNSKKAVYSVEKPLNPDGSIFSTELNLI</sequence>
<protein>
    <submittedName>
        <fullName evidence="1">Uncharacterized protein</fullName>
    </submittedName>
</protein>
<name>A0ABR7JU96_9FIRM</name>
<proteinExistence type="predicted"/>
<evidence type="ECO:0000313" key="2">
    <source>
        <dbReference type="Proteomes" id="UP000609849"/>
    </source>
</evidence>
<reference evidence="1 2" key="1">
    <citation type="submission" date="2020-08" db="EMBL/GenBank/DDBJ databases">
        <authorList>
            <person name="Liu C."/>
            <person name="Sun Q."/>
        </authorList>
    </citation>
    <scope>NUCLEOTIDE SEQUENCE [LARGE SCALE GENOMIC DNA]</scope>
    <source>
        <strain evidence="1 2">NSJ-18</strain>
    </source>
</reference>
<evidence type="ECO:0000313" key="1">
    <source>
        <dbReference type="EMBL" id="MBC5998332.1"/>
    </source>
</evidence>
<comment type="caution">
    <text evidence="1">The sequence shown here is derived from an EMBL/GenBank/DDBJ whole genome shotgun (WGS) entry which is preliminary data.</text>
</comment>
<dbReference type="Proteomes" id="UP000609849">
    <property type="component" value="Unassembled WGS sequence"/>
</dbReference>
<accession>A0ABR7JU96</accession>
<keyword evidence="2" id="KW-1185">Reference proteome</keyword>
<dbReference type="RefSeq" id="WP_153972968.1">
    <property type="nucleotide sequence ID" value="NZ_JACRWE010000014.1"/>
</dbReference>
<organism evidence="1 2">
    <name type="scientific">Romboutsia faecis</name>
    <dbReference type="NCBI Taxonomy" id="2764597"/>
    <lineage>
        <taxon>Bacteria</taxon>
        <taxon>Bacillati</taxon>
        <taxon>Bacillota</taxon>
        <taxon>Clostridia</taxon>
        <taxon>Peptostreptococcales</taxon>
        <taxon>Peptostreptococcaceae</taxon>
        <taxon>Romboutsia</taxon>
    </lineage>
</organism>